<dbReference type="EMBL" id="CAFBMQ010000427">
    <property type="protein sequence ID" value="CAB4934605.1"/>
    <property type="molecule type" value="Genomic_DNA"/>
</dbReference>
<dbReference type="Gene3D" id="3.20.20.140">
    <property type="entry name" value="Metal-dependent hydrolases"/>
    <property type="match status" value="1"/>
</dbReference>
<dbReference type="SUPFAM" id="SSF51556">
    <property type="entry name" value="Metallo-dependent hydrolases"/>
    <property type="match status" value="1"/>
</dbReference>
<dbReference type="GO" id="GO:0016787">
    <property type="term" value="F:hydrolase activity"/>
    <property type="evidence" value="ECO:0007669"/>
    <property type="project" value="InterPro"/>
</dbReference>
<feature type="domain" description="Amidohydrolase-related" evidence="2">
    <location>
        <begin position="3"/>
        <end position="327"/>
    </location>
</feature>
<dbReference type="Pfam" id="PF04909">
    <property type="entry name" value="Amidohydro_2"/>
    <property type="match status" value="1"/>
</dbReference>
<dbReference type="GO" id="GO:0005737">
    <property type="term" value="C:cytoplasm"/>
    <property type="evidence" value="ECO:0007669"/>
    <property type="project" value="TreeGrafter"/>
</dbReference>
<gene>
    <name evidence="3" type="ORF">UFOPK3609_02130</name>
</gene>
<sequence length="336" mass="36698">MIIDAHAHLVAPDSLYAFRAGLLADGGYHSGRPRVSDDELAAAAAGNVAVQDSVGTDLQLISPRPYHLGNSMRPSRLVDPWIRANNDVVARTVDLHPDRFAGVGSLPLVPDQPVTAGIAELDRIVDLGFVGVLLNPDLHEGRGTTPPLGDRYWYPLWERACEHEMPIHVHSAGCYSERETYSEHFVTEESIAILSMLRSNVFHDFPALRVMISHGGGSVPYQIGRWQAEVLHPGLGGGADAERFETSLRRFWFDSVLHNPPSLELLLKTVGADRVLFGTEKPGSGSAPNPDTGRDFDDLKPVVEGFDFLTAADRQAVFEGNAREVFPRLAERVSAA</sequence>
<name>A0A6J7IUT9_9ZZZZ</name>
<accession>A0A6J7IUT9</accession>
<dbReference type="PANTHER" id="PTHR21240">
    <property type="entry name" value="2-AMINO-3-CARBOXYLMUCONATE-6-SEMIALDEHYDE DECARBOXYLASE"/>
    <property type="match status" value="1"/>
</dbReference>
<dbReference type="GO" id="GO:0019748">
    <property type="term" value="P:secondary metabolic process"/>
    <property type="evidence" value="ECO:0007669"/>
    <property type="project" value="TreeGrafter"/>
</dbReference>
<evidence type="ECO:0000256" key="1">
    <source>
        <dbReference type="ARBA" id="ARBA00023239"/>
    </source>
</evidence>
<dbReference type="GO" id="GO:0016831">
    <property type="term" value="F:carboxy-lyase activity"/>
    <property type="evidence" value="ECO:0007669"/>
    <property type="project" value="InterPro"/>
</dbReference>
<protein>
    <submittedName>
        <fullName evidence="3">Unannotated protein</fullName>
    </submittedName>
</protein>
<reference evidence="3" key="1">
    <citation type="submission" date="2020-05" db="EMBL/GenBank/DDBJ databases">
        <authorList>
            <person name="Chiriac C."/>
            <person name="Salcher M."/>
            <person name="Ghai R."/>
            <person name="Kavagutti S V."/>
        </authorList>
    </citation>
    <scope>NUCLEOTIDE SEQUENCE</scope>
</reference>
<dbReference type="InterPro" id="IPR032465">
    <property type="entry name" value="ACMSD"/>
</dbReference>
<evidence type="ECO:0000313" key="3">
    <source>
        <dbReference type="EMBL" id="CAB4934605.1"/>
    </source>
</evidence>
<proteinExistence type="predicted"/>
<keyword evidence="1" id="KW-0456">Lyase</keyword>
<dbReference type="PANTHER" id="PTHR21240:SF28">
    <property type="entry name" value="ISO-OROTATE DECARBOXYLASE (EUROFUNG)"/>
    <property type="match status" value="1"/>
</dbReference>
<dbReference type="InterPro" id="IPR006680">
    <property type="entry name" value="Amidohydro-rel"/>
</dbReference>
<evidence type="ECO:0000259" key="2">
    <source>
        <dbReference type="Pfam" id="PF04909"/>
    </source>
</evidence>
<dbReference type="InterPro" id="IPR032466">
    <property type="entry name" value="Metal_Hydrolase"/>
</dbReference>
<organism evidence="3">
    <name type="scientific">freshwater metagenome</name>
    <dbReference type="NCBI Taxonomy" id="449393"/>
    <lineage>
        <taxon>unclassified sequences</taxon>
        <taxon>metagenomes</taxon>
        <taxon>ecological metagenomes</taxon>
    </lineage>
</organism>
<dbReference type="AlphaFoldDB" id="A0A6J7IUT9"/>